<keyword evidence="4" id="KW-0460">Magnesium</keyword>
<dbReference type="EMBL" id="CASHTH010000178">
    <property type="protein sequence ID" value="CAI7993209.1"/>
    <property type="molecule type" value="Genomic_DNA"/>
</dbReference>
<accession>A0AA35QW67</accession>
<gene>
    <name evidence="5" type="ORF">GBAR_LOCUS1219</name>
</gene>
<dbReference type="Proteomes" id="UP001174909">
    <property type="component" value="Unassembled WGS sequence"/>
</dbReference>
<dbReference type="InterPro" id="IPR006439">
    <property type="entry name" value="HAD-SF_hydro_IA"/>
</dbReference>
<dbReference type="PANTHER" id="PTHR46470:SF2">
    <property type="entry name" value="GLYCERALDEHYDE 3-PHOSPHATE PHOSPHATASE"/>
    <property type="match status" value="1"/>
</dbReference>
<dbReference type="SUPFAM" id="SSF56784">
    <property type="entry name" value="HAD-like"/>
    <property type="match status" value="1"/>
</dbReference>
<comment type="cofactor">
    <cofactor evidence="1">
        <name>Mg(2+)</name>
        <dbReference type="ChEBI" id="CHEBI:18420"/>
    </cofactor>
</comment>
<dbReference type="GO" id="GO:0016791">
    <property type="term" value="F:phosphatase activity"/>
    <property type="evidence" value="ECO:0007669"/>
    <property type="project" value="TreeGrafter"/>
</dbReference>
<protein>
    <submittedName>
        <fullName evidence="5">Glyceraldehyde 3-phosphate phosphatase</fullName>
    </submittedName>
</protein>
<reference evidence="5" key="1">
    <citation type="submission" date="2023-03" db="EMBL/GenBank/DDBJ databases">
        <authorList>
            <person name="Steffen K."/>
            <person name="Cardenas P."/>
        </authorList>
    </citation>
    <scope>NUCLEOTIDE SEQUENCE</scope>
</reference>
<name>A0AA35QW67_GEOBA</name>
<proteinExistence type="predicted"/>
<comment type="caution">
    <text evidence="5">The sequence shown here is derived from an EMBL/GenBank/DDBJ whole genome shotgun (WGS) entry which is preliminary data.</text>
</comment>
<evidence type="ECO:0000256" key="2">
    <source>
        <dbReference type="ARBA" id="ARBA00022723"/>
    </source>
</evidence>
<organism evidence="5 6">
    <name type="scientific">Geodia barretti</name>
    <name type="common">Barrett's horny sponge</name>
    <dbReference type="NCBI Taxonomy" id="519541"/>
    <lineage>
        <taxon>Eukaryota</taxon>
        <taxon>Metazoa</taxon>
        <taxon>Porifera</taxon>
        <taxon>Demospongiae</taxon>
        <taxon>Heteroscleromorpha</taxon>
        <taxon>Tetractinellida</taxon>
        <taxon>Astrophorina</taxon>
        <taxon>Geodiidae</taxon>
        <taxon>Geodia</taxon>
    </lineage>
</organism>
<dbReference type="SFLD" id="SFLDG01129">
    <property type="entry name" value="C1.5:_HAD__Beta-PGM__Phosphata"/>
    <property type="match status" value="1"/>
</dbReference>
<keyword evidence="6" id="KW-1185">Reference proteome</keyword>
<keyword evidence="2" id="KW-0479">Metal-binding</keyword>
<evidence type="ECO:0000256" key="3">
    <source>
        <dbReference type="ARBA" id="ARBA00022801"/>
    </source>
</evidence>
<evidence type="ECO:0000256" key="1">
    <source>
        <dbReference type="ARBA" id="ARBA00001946"/>
    </source>
</evidence>
<dbReference type="InterPro" id="IPR051400">
    <property type="entry name" value="HAD-like_hydrolase"/>
</dbReference>
<dbReference type="SFLD" id="SFLDS00003">
    <property type="entry name" value="Haloacid_Dehalogenase"/>
    <property type="match status" value="1"/>
</dbReference>
<dbReference type="InterPro" id="IPR023214">
    <property type="entry name" value="HAD_sf"/>
</dbReference>
<evidence type="ECO:0000313" key="5">
    <source>
        <dbReference type="EMBL" id="CAI7993209.1"/>
    </source>
</evidence>
<keyword evidence="3" id="KW-0378">Hydrolase</keyword>
<dbReference type="InterPro" id="IPR023198">
    <property type="entry name" value="PGP-like_dom2"/>
</dbReference>
<evidence type="ECO:0000313" key="6">
    <source>
        <dbReference type="Proteomes" id="UP001174909"/>
    </source>
</evidence>
<dbReference type="GO" id="GO:0044281">
    <property type="term" value="P:small molecule metabolic process"/>
    <property type="evidence" value="ECO:0007669"/>
    <property type="project" value="UniProtKB-ARBA"/>
</dbReference>
<dbReference type="PANTHER" id="PTHR46470">
    <property type="entry name" value="N-ACYLNEURAMINATE-9-PHOSPHATASE"/>
    <property type="match status" value="1"/>
</dbReference>
<dbReference type="NCBIfam" id="TIGR01549">
    <property type="entry name" value="HAD-SF-IA-v1"/>
    <property type="match status" value="1"/>
</dbReference>
<dbReference type="GO" id="GO:0046872">
    <property type="term" value="F:metal ion binding"/>
    <property type="evidence" value="ECO:0007669"/>
    <property type="project" value="UniProtKB-KW"/>
</dbReference>
<dbReference type="InterPro" id="IPR036412">
    <property type="entry name" value="HAD-like_sf"/>
</dbReference>
<dbReference type="Gene3D" id="3.40.50.1000">
    <property type="entry name" value="HAD superfamily/HAD-like"/>
    <property type="match status" value="1"/>
</dbReference>
<evidence type="ECO:0000256" key="4">
    <source>
        <dbReference type="ARBA" id="ARBA00022842"/>
    </source>
</evidence>
<dbReference type="Pfam" id="PF00702">
    <property type="entry name" value="Hydrolase"/>
    <property type="match status" value="1"/>
</dbReference>
<sequence length="234" mass="25362">MALELEGVRWLFFDLGYTLINEDAAAMGRLSQASDALKQRGIDASTDKLHDALEAASARFDPSPFGNVLQAFTDDEDVIAFVRSSGRYPKELEAPYPQAQRLLARLEGRYQLGIIANQPPGTAERLQAYGLSGYFEVCVSSGDIGISKPDAAIFHLALEQAECAPGDAVMVGDRLDNDIRPAKSARLPHGANPSGARTVAAASVRMGRRRTPRLRIWTNLQPCSMLMLAGDEAD</sequence>
<dbReference type="AlphaFoldDB" id="A0AA35QW67"/>
<dbReference type="Gene3D" id="1.10.150.240">
    <property type="entry name" value="Putative phosphatase, domain 2"/>
    <property type="match status" value="1"/>
</dbReference>